<dbReference type="Proteomes" id="UP000231183">
    <property type="component" value="Unassembled WGS sequence"/>
</dbReference>
<proteinExistence type="predicted"/>
<protein>
    <submittedName>
        <fullName evidence="6">Thiamine ABC transporter substrate-binding protein</fullName>
    </submittedName>
</protein>
<comment type="caution">
    <text evidence="6">The sequence shown here is derived from an EMBL/GenBank/DDBJ whole genome shotgun (WGS) entry which is preliminary data.</text>
</comment>
<evidence type="ECO:0000313" key="6">
    <source>
        <dbReference type="EMBL" id="PIT87526.1"/>
    </source>
</evidence>
<dbReference type="InterPro" id="IPR005948">
    <property type="entry name" value="ThiB-like"/>
</dbReference>
<evidence type="ECO:0000256" key="1">
    <source>
        <dbReference type="ARBA" id="ARBA00004418"/>
    </source>
</evidence>
<feature type="signal peptide" evidence="5">
    <location>
        <begin position="1"/>
        <end position="23"/>
    </location>
</feature>
<evidence type="ECO:0000256" key="3">
    <source>
        <dbReference type="ARBA" id="ARBA00022729"/>
    </source>
</evidence>
<dbReference type="InterPro" id="IPR006059">
    <property type="entry name" value="SBP"/>
</dbReference>
<feature type="chain" id="PRO_5014979974" evidence="5">
    <location>
        <begin position="24"/>
        <end position="354"/>
    </location>
</feature>
<organism evidence="6 7">
    <name type="scientific">Candidatus Magasanikbacteria bacterium CG10_big_fil_rev_8_21_14_0_10_40_10</name>
    <dbReference type="NCBI Taxonomy" id="1974648"/>
    <lineage>
        <taxon>Bacteria</taxon>
        <taxon>Candidatus Magasanikiibacteriota</taxon>
    </lineage>
</organism>
<keyword evidence="3 5" id="KW-0732">Signal</keyword>
<keyword evidence="2" id="KW-0813">Transport</keyword>
<dbReference type="PROSITE" id="PS51257">
    <property type="entry name" value="PROKAR_LIPOPROTEIN"/>
    <property type="match status" value="1"/>
</dbReference>
<dbReference type="GO" id="GO:0030976">
    <property type="term" value="F:thiamine pyrophosphate binding"/>
    <property type="evidence" value="ECO:0007669"/>
    <property type="project" value="TreeGrafter"/>
</dbReference>
<reference evidence="7" key="1">
    <citation type="submission" date="2017-09" db="EMBL/GenBank/DDBJ databases">
        <title>Depth-based differentiation of microbial function through sediment-hosted aquifers and enrichment of novel symbionts in the deep terrestrial subsurface.</title>
        <authorList>
            <person name="Probst A.J."/>
            <person name="Ladd B."/>
            <person name="Jarett J.K."/>
            <person name="Geller-Mcgrath D.E."/>
            <person name="Sieber C.M.K."/>
            <person name="Emerson J.B."/>
            <person name="Anantharaman K."/>
            <person name="Thomas B.C."/>
            <person name="Malmstrom R."/>
            <person name="Stieglmeier M."/>
            <person name="Klingl A."/>
            <person name="Woyke T."/>
            <person name="Ryan C.M."/>
            <person name="Banfield J.F."/>
        </authorList>
    </citation>
    <scope>NUCLEOTIDE SEQUENCE [LARGE SCALE GENOMIC DNA]</scope>
</reference>
<accession>A0A2M6W402</accession>
<dbReference type="Gene3D" id="3.40.190.10">
    <property type="entry name" value="Periplasmic binding protein-like II"/>
    <property type="match status" value="2"/>
</dbReference>
<dbReference type="GO" id="GO:0015888">
    <property type="term" value="P:thiamine transport"/>
    <property type="evidence" value="ECO:0007669"/>
    <property type="project" value="InterPro"/>
</dbReference>
<dbReference type="CDD" id="cd13545">
    <property type="entry name" value="PBP2_TbpA"/>
    <property type="match status" value="1"/>
</dbReference>
<dbReference type="AlphaFoldDB" id="A0A2M6W402"/>
<evidence type="ECO:0000256" key="2">
    <source>
        <dbReference type="ARBA" id="ARBA00022448"/>
    </source>
</evidence>
<dbReference type="GO" id="GO:0030975">
    <property type="term" value="F:thiamine binding"/>
    <property type="evidence" value="ECO:0007669"/>
    <property type="project" value="InterPro"/>
</dbReference>
<dbReference type="NCBIfam" id="TIGR01254">
    <property type="entry name" value="sfuA"/>
    <property type="match status" value="1"/>
</dbReference>
<dbReference type="SUPFAM" id="SSF53850">
    <property type="entry name" value="Periplasmic binding protein-like II"/>
    <property type="match status" value="1"/>
</dbReference>
<evidence type="ECO:0000256" key="5">
    <source>
        <dbReference type="SAM" id="SignalP"/>
    </source>
</evidence>
<dbReference type="EMBL" id="PFBX01000024">
    <property type="protein sequence ID" value="PIT87526.1"/>
    <property type="molecule type" value="Genomic_DNA"/>
</dbReference>
<dbReference type="PANTHER" id="PTHR30006">
    <property type="entry name" value="THIAMINE-BINDING PERIPLASMIC PROTEIN-RELATED"/>
    <property type="match status" value="1"/>
</dbReference>
<keyword evidence="4" id="KW-0574">Periplasm</keyword>
<evidence type="ECO:0000313" key="7">
    <source>
        <dbReference type="Proteomes" id="UP000231183"/>
    </source>
</evidence>
<dbReference type="GO" id="GO:0030288">
    <property type="term" value="C:outer membrane-bounded periplasmic space"/>
    <property type="evidence" value="ECO:0007669"/>
    <property type="project" value="TreeGrafter"/>
</dbReference>
<dbReference type="Pfam" id="PF13416">
    <property type="entry name" value="SBP_bac_8"/>
    <property type="match status" value="1"/>
</dbReference>
<evidence type="ECO:0000256" key="4">
    <source>
        <dbReference type="ARBA" id="ARBA00022764"/>
    </source>
</evidence>
<gene>
    <name evidence="6" type="ORF">COU31_02505</name>
</gene>
<sequence length="354" mass="39458">MRKILLWASIFLTVFLLSGCARKNSAPIAPADKDKLVSAELTVYAYDSLTAEWGLIPAFLSDFEKTSGLKVKMVKFTDTGAMLSQLILEKDQPKADVVMGLDNLNYAQIANKNILEPYRPVLADKISSDLWFDKNFTLTPFDYGYIGFVYDSRKIKFAGPISLKDLVDSKYKDKIIIEQAGLSSPGTQLLVWSKSALSAVDYDKFWLGMKDNVLTVAPDWSTAYYSLFLQGEAPIVLSYLTSPAYHIDQEKANNYQAVPIKEGYFRQVEGVAVIKGATNSNGAKKFIDYVLSQSVQDKIATTQWMWPVMPSSSLPVAFGQIITPTSSQILYMDSAILSANLDQWLKKYNSVFGL</sequence>
<name>A0A2M6W402_9BACT</name>
<dbReference type="PANTHER" id="PTHR30006:SF3">
    <property type="entry name" value="THIAMINE-BINDING PERIPLASMIC PROTEIN"/>
    <property type="match status" value="1"/>
</dbReference>
<comment type="subcellular location">
    <subcellularLocation>
        <location evidence="1">Periplasm</location>
    </subcellularLocation>
</comment>